<feature type="domain" description="Casparian strip membrane protein" evidence="9">
    <location>
        <begin position="309"/>
        <end position="359"/>
    </location>
</feature>
<comment type="similarity">
    <text evidence="2 8">Belongs to the Casparian strip membrane proteins (CASP) family.</text>
</comment>
<keyword evidence="7 8" id="KW-0472">Membrane</keyword>
<organism evidence="10">
    <name type="scientific">Zea mays</name>
    <name type="common">Maize</name>
    <dbReference type="NCBI Taxonomy" id="4577"/>
    <lineage>
        <taxon>Eukaryota</taxon>
        <taxon>Viridiplantae</taxon>
        <taxon>Streptophyta</taxon>
        <taxon>Embryophyta</taxon>
        <taxon>Tracheophyta</taxon>
        <taxon>Spermatophyta</taxon>
        <taxon>Magnoliopsida</taxon>
        <taxon>Liliopsida</taxon>
        <taxon>Poales</taxon>
        <taxon>Poaceae</taxon>
        <taxon>PACMAD clade</taxon>
        <taxon>Panicoideae</taxon>
        <taxon>Andropogonodae</taxon>
        <taxon>Andropogoneae</taxon>
        <taxon>Tripsacinae</taxon>
        <taxon>Zea</taxon>
    </lineage>
</organism>
<dbReference type="InterPro" id="IPR006702">
    <property type="entry name" value="CASP_dom"/>
</dbReference>
<dbReference type="Pfam" id="PF04535">
    <property type="entry name" value="CASP_dom"/>
    <property type="match status" value="1"/>
</dbReference>
<dbReference type="AlphaFoldDB" id="A0A1D6I0Z4"/>
<comment type="subcellular location">
    <subcellularLocation>
        <location evidence="1 8">Cell membrane</location>
        <topology evidence="1 8">Multi-pass membrane protein</topology>
    </subcellularLocation>
</comment>
<accession>A0A1D6I0Z4</accession>
<evidence type="ECO:0000256" key="3">
    <source>
        <dbReference type="ARBA" id="ARBA00011489"/>
    </source>
</evidence>
<evidence type="ECO:0000256" key="6">
    <source>
        <dbReference type="ARBA" id="ARBA00022989"/>
    </source>
</evidence>
<dbReference type="InParanoid" id="A0A1D6I0Z4"/>
<dbReference type="eggNOG" id="ENOG502RXNM">
    <property type="taxonomic scope" value="Eukaryota"/>
</dbReference>
<dbReference type="ExpressionAtlas" id="A0A1D6I0Z4">
    <property type="expression patterns" value="baseline and differential"/>
</dbReference>
<name>A0A1D6I0Z4_MAIZE</name>
<dbReference type="PANTHER" id="PTHR32021">
    <property type="entry name" value="CASP-LIKE PROTEIN 5B3"/>
    <property type="match status" value="1"/>
</dbReference>
<comment type="subunit">
    <text evidence="3 8">Homodimer and heterodimers.</text>
</comment>
<dbReference type="GO" id="GO:0005886">
    <property type="term" value="C:plasma membrane"/>
    <property type="evidence" value="ECO:0007669"/>
    <property type="project" value="UniProtKB-SubCell"/>
</dbReference>
<sequence>MGKTSPIGLGGGGGAGAWEYKGLAATEGGRCSGEDVGCIGGHSFGGREQGSLPLAIVLPGRVWAAGVEVAEVGAVVVVDAVVDAVAVVVAVPTVVPVATHRRRDPCRGPGSEARPPAAMFAGAQPGFAFASPSPWSSTPAASSSEARPPTAMFAGAQPGYSLTACRFSSRPGALPGSGGVAYGGVASPRSPVSNRSRAERGWWDCTAYGDVGTNPFGSLRAAGAGLPALTTAAGVRPSTAAVVATATDSVEAVAALLLFSSKTTTDGDTSPARLPRQSALLQHGLHSVRRRFSSTVLVLDAWRPGLLVLVTAILSFAAASASAGVTILFERDVHFCRMYPQLSCGRYALSVVLAFITWSFIATSAVSMFWLLPSL</sequence>
<feature type="transmembrane region" description="Helical" evidence="8">
    <location>
        <begin position="349"/>
        <end position="372"/>
    </location>
</feature>
<keyword evidence="5 8" id="KW-0812">Transmembrane</keyword>
<gene>
    <name evidence="10" type="ORF">ZEAMMB73_Zm00001d019915</name>
</gene>
<evidence type="ECO:0000313" key="10">
    <source>
        <dbReference type="EMBL" id="ONM53909.1"/>
    </source>
</evidence>
<evidence type="ECO:0000256" key="4">
    <source>
        <dbReference type="ARBA" id="ARBA00022475"/>
    </source>
</evidence>
<proteinExistence type="inferred from homology"/>
<dbReference type="EMBL" id="CM007650">
    <property type="protein sequence ID" value="ONM53909.1"/>
    <property type="molecule type" value="Genomic_DNA"/>
</dbReference>
<evidence type="ECO:0000256" key="8">
    <source>
        <dbReference type="RuleBase" id="RU361233"/>
    </source>
</evidence>
<dbReference type="PaxDb" id="4577-GRMZM2G425398_P01"/>
<evidence type="ECO:0000256" key="5">
    <source>
        <dbReference type="ARBA" id="ARBA00022692"/>
    </source>
</evidence>
<evidence type="ECO:0000256" key="2">
    <source>
        <dbReference type="ARBA" id="ARBA00007651"/>
    </source>
</evidence>
<evidence type="ECO:0000256" key="1">
    <source>
        <dbReference type="ARBA" id="ARBA00004651"/>
    </source>
</evidence>
<dbReference type="InterPro" id="IPR045009">
    <property type="entry name" value="CASPL-5"/>
</dbReference>
<evidence type="ECO:0000256" key="7">
    <source>
        <dbReference type="ARBA" id="ARBA00023136"/>
    </source>
</evidence>
<keyword evidence="6 8" id="KW-1133">Transmembrane helix</keyword>
<keyword evidence="4 8" id="KW-1003">Cell membrane</keyword>
<protein>
    <recommendedName>
        <fullName evidence="8">CASP-like protein</fullName>
    </recommendedName>
</protein>
<reference evidence="10" key="1">
    <citation type="submission" date="2015-12" db="EMBL/GenBank/DDBJ databases">
        <title>Update maize B73 reference genome by single molecule sequencing technologies.</title>
        <authorList>
            <consortium name="Maize Genome Sequencing Project"/>
            <person name="Ware D."/>
        </authorList>
    </citation>
    <scope>NUCLEOTIDE SEQUENCE [LARGE SCALE GENOMIC DNA]</scope>
    <source>
        <tissue evidence="10">Seedling</tissue>
    </source>
</reference>
<dbReference type="PANTHER" id="PTHR32021:SF51">
    <property type="entry name" value="CASP-LIKE PROTEIN 5B3"/>
    <property type="match status" value="1"/>
</dbReference>
<comment type="caution">
    <text evidence="8">Lacks conserved residue(s) required for the propagation of feature annotation.</text>
</comment>
<feature type="transmembrane region" description="Helical" evidence="8">
    <location>
        <begin position="306"/>
        <end position="329"/>
    </location>
</feature>
<evidence type="ECO:0000259" key="9">
    <source>
        <dbReference type="Pfam" id="PF04535"/>
    </source>
</evidence>